<dbReference type="GO" id="GO:0000785">
    <property type="term" value="C:chromatin"/>
    <property type="evidence" value="ECO:0007669"/>
    <property type="project" value="TreeGrafter"/>
</dbReference>
<evidence type="ECO:0000313" key="10">
    <source>
        <dbReference type="EMBL" id="PGH17067.1"/>
    </source>
</evidence>
<dbReference type="InterPro" id="IPR036236">
    <property type="entry name" value="Znf_C2H2_sf"/>
</dbReference>
<keyword evidence="5" id="KW-0862">Zinc</keyword>
<dbReference type="GO" id="GO:0000981">
    <property type="term" value="F:DNA-binding transcription factor activity, RNA polymerase II-specific"/>
    <property type="evidence" value="ECO:0007669"/>
    <property type="project" value="InterPro"/>
</dbReference>
<evidence type="ECO:0000256" key="1">
    <source>
        <dbReference type="ARBA" id="ARBA00004123"/>
    </source>
</evidence>
<feature type="domain" description="C2H2-type" evidence="9">
    <location>
        <begin position="33"/>
        <end position="60"/>
    </location>
</feature>
<dbReference type="Proteomes" id="UP000224634">
    <property type="component" value="Unassembled WGS sequence"/>
</dbReference>
<comment type="caution">
    <text evidence="10">The sequence shown here is derived from an EMBL/GenBank/DDBJ whole genome shotgun (WGS) entry which is preliminary data.</text>
</comment>
<evidence type="ECO:0000256" key="4">
    <source>
        <dbReference type="ARBA" id="ARBA00022771"/>
    </source>
</evidence>
<organism evidence="10 11">
    <name type="scientific">Polytolypa hystricis (strain UAMH7299)</name>
    <dbReference type="NCBI Taxonomy" id="1447883"/>
    <lineage>
        <taxon>Eukaryota</taxon>
        <taxon>Fungi</taxon>
        <taxon>Dikarya</taxon>
        <taxon>Ascomycota</taxon>
        <taxon>Pezizomycotina</taxon>
        <taxon>Eurotiomycetes</taxon>
        <taxon>Eurotiomycetidae</taxon>
        <taxon>Onygenales</taxon>
        <taxon>Onygenales incertae sedis</taxon>
        <taxon>Polytolypa</taxon>
    </lineage>
</organism>
<dbReference type="PANTHER" id="PTHR40626">
    <property type="entry name" value="MIP31509P"/>
    <property type="match status" value="1"/>
</dbReference>
<name>A0A2B7Y8X8_POLH7</name>
<feature type="domain" description="C2H2-type" evidence="9">
    <location>
        <begin position="61"/>
        <end position="89"/>
    </location>
</feature>
<evidence type="ECO:0000259" key="9">
    <source>
        <dbReference type="PROSITE" id="PS50157"/>
    </source>
</evidence>
<dbReference type="GO" id="GO:0000978">
    <property type="term" value="F:RNA polymerase II cis-regulatory region sequence-specific DNA binding"/>
    <property type="evidence" value="ECO:0007669"/>
    <property type="project" value="InterPro"/>
</dbReference>
<evidence type="ECO:0000256" key="5">
    <source>
        <dbReference type="ARBA" id="ARBA00022833"/>
    </source>
</evidence>
<dbReference type="GO" id="GO:0005634">
    <property type="term" value="C:nucleus"/>
    <property type="evidence" value="ECO:0007669"/>
    <property type="project" value="UniProtKB-SubCell"/>
</dbReference>
<dbReference type="GO" id="GO:0008270">
    <property type="term" value="F:zinc ion binding"/>
    <property type="evidence" value="ECO:0007669"/>
    <property type="project" value="UniProtKB-KW"/>
</dbReference>
<evidence type="ECO:0000256" key="6">
    <source>
        <dbReference type="ARBA" id="ARBA00023242"/>
    </source>
</evidence>
<reference evidence="10 11" key="1">
    <citation type="submission" date="2017-10" db="EMBL/GenBank/DDBJ databases">
        <title>Comparative genomics in systemic dimorphic fungi from Ajellomycetaceae.</title>
        <authorList>
            <person name="Munoz J.F."/>
            <person name="Mcewen J.G."/>
            <person name="Clay O.K."/>
            <person name="Cuomo C.A."/>
        </authorList>
    </citation>
    <scope>NUCLEOTIDE SEQUENCE [LARGE SCALE GENOMIC DNA]</scope>
    <source>
        <strain evidence="10 11">UAMH7299</strain>
    </source>
</reference>
<dbReference type="SMART" id="SM00355">
    <property type="entry name" value="ZnF_C2H2"/>
    <property type="match status" value="2"/>
</dbReference>
<evidence type="ECO:0000256" key="3">
    <source>
        <dbReference type="ARBA" id="ARBA00022737"/>
    </source>
</evidence>
<keyword evidence="6" id="KW-0539">Nucleus</keyword>
<evidence type="ECO:0000313" key="11">
    <source>
        <dbReference type="Proteomes" id="UP000224634"/>
    </source>
</evidence>
<evidence type="ECO:0000256" key="8">
    <source>
        <dbReference type="SAM" id="MobiDB-lite"/>
    </source>
</evidence>
<evidence type="ECO:0000256" key="2">
    <source>
        <dbReference type="ARBA" id="ARBA00022723"/>
    </source>
</evidence>
<keyword evidence="11" id="KW-1185">Reference proteome</keyword>
<keyword evidence="4 7" id="KW-0863">Zinc-finger</keyword>
<sequence length="244" mass="27787">MESPIQPPITTVTRSERFSAEIHSASMQLNRSRTCSICHRIFKRKEHCLRHERAHTKTKPYKCSFCDRRYGRKDLVVRHEKTLHTEALKKSMSARVGLDTVAARQKRPQSRTDRSTEAGSRSTQPKVEKREHRNNDGTRHPNVPGPQHSTFPPPPIETKYDHGIPTMYAGDSYTPYPLTPLSFESSEFRVSEAHIFTTSFSNESQLPPCPAQVDGVHYRHQLISPATAEAPEARVIPIDPRLLT</sequence>
<dbReference type="EMBL" id="PDNA01000068">
    <property type="protein sequence ID" value="PGH17067.1"/>
    <property type="molecule type" value="Genomic_DNA"/>
</dbReference>
<gene>
    <name evidence="10" type="ORF">AJ80_04940</name>
</gene>
<dbReference type="OrthoDB" id="4188803at2759"/>
<keyword evidence="3" id="KW-0677">Repeat</keyword>
<protein>
    <recommendedName>
        <fullName evidence="9">C2H2-type domain-containing protein</fullName>
    </recommendedName>
</protein>
<feature type="compositionally biased region" description="Basic and acidic residues" evidence="8">
    <location>
        <begin position="126"/>
        <end position="139"/>
    </location>
</feature>
<comment type="subcellular location">
    <subcellularLocation>
        <location evidence="1">Nucleus</location>
    </subcellularLocation>
</comment>
<dbReference type="SUPFAM" id="SSF57667">
    <property type="entry name" value="beta-beta-alpha zinc fingers"/>
    <property type="match status" value="1"/>
</dbReference>
<proteinExistence type="predicted"/>
<evidence type="ECO:0000256" key="7">
    <source>
        <dbReference type="PROSITE-ProRule" id="PRU00042"/>
    </source>
</evidence>
<dbReference type="PROSITE" id="PS00028">
    <property type="entry name" value="ZINC_FINGER_C2H2_1"/>
    <property type="match status" value="2"/>
</dbReference>
<accession>A0A2B7Y8X8</accession>
<dbReference type="AlphaFoldDB" id="A0A2B7Y8X8"/>
<dbReference type="InterPro" id="IPR013087">
    <property type="entry name" value="Znf_C2H2_type"/>
</dbReference>
<dbReference type="STRING" id="1447883.A0A2B7Y8X8"/>
<keyword evidence="2" id="KW-0479">Metal-binding</keyword>
<dbReference type="InterPro" id="IPR051059">
    <property type="entry name" value="VerF-like"/>
</dbReference>
<dbReference type="PROSITE" id="PS50157">
    <property type="entry name" value="ZINC_FINGER_C2H2_2"/>
    <property type="match status" value="2"/>
</dbReference>
<dbReference type="Gene3D" id="3.30.160.60">
    <property type="entry name" value="Classic Zinc Finger"/>
    <property type="match status" value="2"/>
</dbReference>
<dbReference type="PANTHER" id="PTHR40626:SF11">
    <property type="entry name" value="ZINC FINGER PROTEIN YPR022C"/>
    <property type="match status" value="1"/>
</dbReference>
<feature type="region of interest" description="Disordered" evidence="8">
    <location>
        <begin position="97"/>
        <end position="158"/>
    </location>
</feature>